<dbReference type="OrthoDB" id="7692406at2"/>
<proteinExistence type="predicted"/>
<organism evidence="1 2">
    <name type="scientific">Roseicitreum antarcticum</name>
    <dbReference type="NCBI Taxonomy" id="564137"/>
    <lineage>
        <taxon>Bacteria</taxon>
        <taxon>Pseudomonadati</taxon>
        <taxon>Pseudomonadota</taxon>
        <taxon>Alphaproteobacteria</taxon>
        <taxon>Rhodobacterales</taxon>
        <taxon>Paracoccaceae</taxon>
        <taxon>Roseicitreum</taxon>
    </lineage>
</organism>
<evidence type="ECO:0000313" key="2">
    <source>
        <dbReference type="Proteomes" id="UP000198539"/>
    </source>
</evidence>
<dbReference type="RefSeq" id="WP_092892874.1">
    <property type="nucleotide sequence ID" value="NZ_CP061498.1"/>
</dbReference>
<dbReference type="EMBL" id="FNOM01000043">
    <property type="protein sequence ID" value="SDX92032.1"/>
    <property type="molecule type" value="Genomic_DNA"/>
</dbReference>
<sequence>MQTVETGGKAAVRQHLIGRLTDAGLVRPKGMTVDKLSEMQGRLVGALAYMDPENLMTLAEEMMGIAGGPLRNQWPSEVIVRNHAHGLQPPPFEQPRIVSSWLASVEGPQAEAGGWLVPLYRFLRRYRRPLMPYDMRSIRDEANEDSRQITLIKGRIARGSASDGDRAWLVEWQRDEAEARRIVRDGAARRAEGDGVTDA</sequence>
<dbReference type="Proteomes" id="UP000198539">
    <property type="component" value="Unassembled WGS sequence"/>
</dbReference>
<keyword evidence="2" id="KW-1185">Reference proteome</keyword>
<protein>
    <submittedName>
        <fullName evidence="1">Uncharacterized protein</fullName>
    </submittedName>
</protein>
<reference evidence="1 2" key="1">
    <citation type="submission" date="2016-10" db="EMBL/GenBank/DDBJ databases">
        <authorList>
            <person name="de Groot N.N."/>
        </authorList>
    </citation>
    <scope>NUCLEOTIDE SEQUENCE [LARGE SCALE GENOMIC DNA]</scope>
    <source>
        <strain evidence="1 2">CGMCC 1.8894</strain>
    </source>
</reference>
<accession>A0A1H3FLV0</accession>
<evidence type="ECO:0000313" key="1">
    <source>
        <dbReference type="EMBL" id="SDX92032.1"/>
    </source>
</evidence>
<dbReference type="AlphaFoldDB" id="A0A1H3FLV0"/>
<gene>
    <name evidence="1" type="ORF">SAMN04488238_14313</name>
</gene>
<name>A0A1H3FLV0_9RHOB</name>
<dbReference type="STRING" id="564137.SAMN04488238_14313"/>